<organism evidence="14 15">
    <name type="scientific">Ostreococcus lucimarinus (strain CCE9901)</name>
    <dbReference type="NCBI Taxonomy" id="436017"/>
    <lineage>
        <taxon>Eukaryota</taxon>
        <taxon>Viridiplantae</taxon>
        <taxon>Chlorophyta</taxon>
        <taxon>Mamiellophyceae</taxon>
        <taxon>Mamiellales</taxon>
        <taxon>Bathycoccaceae</taxon>
        <taxon>Ostreococcus</taxon>
    </lineage>
</organism>
<evidence type="ECO:0000256" key="3">
    <source>
        <dbReference type="ARBA" id="ARBA00022553"/>
    </source>
</evidence>
<evidence type="ECO:0000256" key="4">
    <source>
        <dbReference type="ARBA" id="ARBA00022679"/>
    </source>
</evidence>
<dbReference type="KEGG" id="olu:OSTLU_3119"/>
<dbReference type="InterPro" id="IPR000719">
    <property type="entry name" value="Prot_kinase_dom"/>
</dbReference>
<comment type="catalytic activity">
    <reaction evidence="8">
        <text>L-threonyl-[protein] + ATP = O-phospho-L-threonyl-[protein] + ADP + H(+)</text>
        <dbReference type="Rhea" id="RHEA:46608"/>
        <dbReference type="Rhea" id="RHEA-COMP:11060"/>
        <dbReference type="Rhea" id="RHEA-COMP:11605"/>
        <dbReference type="ChEBI" id="CHEBI:15378"/>
        <dbReference type="ChEBI" id="CHEBI:30013"/>
        <dbReference type="ChEBI" id="CHEBI:30616"/>
        <dbReference type="ChEBI" id="CHEBI:61977"/>
        <dbReference type="ChEBI" id="CHEBI:456216"/>
        <dbReference type="EC" id="2.7.11.1"/>
    </reaction>
</comment>
<dbReference type="SMART" id="SM00220">
    <property type="entry name" value="S_TKc"/>
    <property type="match status" value="1"/>
</dbReference>
<dbReference type="InterPro" id="IPR017892">
    <property type="entry name" value="Pkinase_C"/>
</dbReference>
<feature type="domain" description="AGC-kinase C-terminal" evidence="13">
    <location>
        <begin position="260"/>
        <end position="320"/>
    </location>
</feature>
<dbReference type="OMA" id="TQNIDIM"/>
<dbReference type="STRING" id="436017.A4S0B2"/>
<evidence type="ECO:0000259" key="12">
    <source>
        <dbReference type="PROSITE" id="PS50011"/>
    </source>
</evidence>
<dbReference type="InterPro" id="IPR017441">
    <property type="entry name" value="Protein_kinase_ATP_BS"/>
</dbReference>
<feature type="non-terminal residue" evidence="14">
    <location>
        <position position="320"/>
    </location>
</feature>
<keyword evidence="3" id="KW-0597">Phosphoprotein</keyword>
<keyword evidence="7 10" id="KW-0067">ATP-binding</keyword>
<keyword evidence="6" id="KW-0418">Kinase</keyword>
<dbReference type="SMART" id="SM00133">
    <property type="entry name" value="S_TK_X"/>
    <property type="match status" value="1"/>
</dbReference>
<dbReference type="PROSITE" id="PS00107">
    <property type="entry name" value="PROTEIN_KINASE_ATP"/>
    <property type="match status" value="1"/>
</dbReference>
<dbReference type="Gene3D" id="1.10.510.10">
    <property type="entry name" value="Transferase(Phosphotransferase) domain 1"/>
    <property type="match status" value="1"/>
</dbReference>
<accession>A4S0B2</accession>
<dbReference type="Pfam" id="PF00433">
    <property type="entry name" value="Pkinase_C"/>
    <property type="match status" value="1"/>
</dbReference>
<dbReference type="OrthoDB" id="63267at2759"/>
<comment type="catalytic activity">
    <reaction evidence="9">
        <text>L-seryl-[protein] + ATP = O-phospho-L-seryl-[protein] + ADP + H(+)</text>
        <dbReference type="Rhea" id="RHEA:17989"/>
        <dbReference type="Rhea" id="RHEA-COMP:9863"/>
        <dbReference type="Rhea" id="RHEA-COMP:11604"/>
        <dbReference type="ChEBI" id="CHEBI:15378"/>
        <dbReference type="ChEBI" id="CHEBI:29999"/>
        <dbReference type="ChEBI" id="CHEBI:30616"/>
        <dbReference type="ChEBI" id="CHEBI:83421"/>
        <dbReference type="ChEBI" id="CHEBI:456216"/>
        <dbReference type="EC" id="2.7.11.1"/>
    </reaction>
</comment>
<feature type="domain" description="Protein kinase" evidence="12">
    <location>
        <begin position="3"/>
        <end position="259"/>
    </location>
</feature>
<name>A4S0B2_OSTLU</name>
<feature type="non-terminal residue" evidence="14">
    <location>
        <position position="1"/>
    </location>
</feature>
<keyword evidence="15" id="KW-1185">Reference proteome</keyword>
<evidence type="ECO:0000313" key="15">
    <source>
        <dbReference type="Proteomes" id="UP000001568"/>
    </source>
</evidence>
<dbReference type="FunFam" id="3.30.200.20:FF:000048">
    <property type="entry name" value="Non-specific serine/threonine protein kinase"/>
    <property type="match status" value="1"/>
</dbReference>
<dbReference type="Proteomes" id="UP000001568">
    <property type="component" value="Chromosome 7"/>
</dbReference>
<comment type="similarity">
    <text evidence="11">Belongs to the protein kinase superfamily.</text>
</comment>
<evidence type="ECO:0000256" key="5">
    <source>
        <dbReference type="ARBA" id="ARBA00022741"/>
    </source>
</evidence>
<gene>
    <name evidence="14" type="ORF">OSTLU_3119</name>
</gene>
<evidence type="ECO:0000256" key="9">
    <source>
        <dbReference type="ARBA" id="ARBA00048679"/>
    </source>
</evidence>
<proteinExistence type="inferred from homology"/>
<sequence length="320" mass="35757">DDFDILKLVGQGAFGKVFQVRKKDSGAIYAMKVMKKERIVEKDQAEYTRAERDILTAVTHPFIVSLRYSFQTTSKLYLILEFINGGHLFFQLYQQGTFGDELTKFYISEICLAIGHLHSLSIMHRDLKPENILVDHDGHVKITDFGLAKRIVDDKRANSLAGSIDYMAPEILNAKGHGKTADWWSVGVLMFEMLSGTLPFKGKNKQAVQKAICSEKVKVPNYFQPEAVGLIKGLLAKDPSMRLGRGDDGTADIKSHKYFKGVDWAKIAAKANPPPFKPNVHGEHCTANFDTRWTDVDPVDSVAATPVSGEQEKFLGFTFV</sequence>
<dbReference type="PROSITE" id="PS00108">
    <property type="entry name" value="PROTEIN_KINASE_ST"/>
    <property type="match status" value="1"/>
</dbReference>
<dbReference type="InterPro" id="IPR011009">
    <property type="entry name" value="Kinase-like_dom_sf"/>
</dbReference>
<evidence type="ECO:0000256" key="6">
    <source>
        <dbReference type="ARBA" id="ARBA00022777"/>
    </source>
</evidence>
<dbReference type="HOGENOM" id="CLU_000288_63_5_1"/>
<evidence type="ECO:0000256" key="1">
    <source>
        <dbReference type="ARBA" id="ARBA00012513"/>
    </source>
</evidence>
<dbReference type="GeneID" id="5002728"/>
<evidence type="ECO:0000256" key="11">
    <source>
        <dbReference type="RuleBase" id="RU000304"/>
    </source>
</evidence>
<evidence type="ECO:0000259" key="13">
    <source>
        <dbReference type="PROSITE" id="PS51285"/>
    </source>
</evidence>
<dbReference type="InterPro" id="IPR008271">
    <property type="entry name" value="Ser/Thr_kinase_AS"/>
</dbReference>
<evidence type="ECO:0000256" key="2">
    <source>
        <dbReference type="ARBA" id="ARBA00022527"/>
    </source>
</evidence>
<dbReference type="InterPro" id="IPR000961">
    <property type="entry name" value="AGC-kinase_C"/>
</dbReference>
<feature type="binding site" evidence="10">
    <location>
        <position position="32"/>
    </location>
    <ligand>
        <name>ATP</name>
        <dbReference type="ChEBI" id="CHEBI:30616"/>
    </ligand>
</feature>
<dbReference type="Pfam" id="PF00069">
    <property type="entry name" value="Pkinase"/>
    <property type="match status" value="1"/>
</dbReference>
<dbReference type="PROSITE" id="PS51285">
    <property type="entry name" value="AGC_KINASE_CTER"/>
    <property type="match status" value="1"/>
</dbReference>
<dbReference type="eggNOG" id="KOG0598">
    <property type="taxonomic scope" value="Eukaryota"/>
</dbReference>
<keyword evidence="5 10" id="KW-0547">Nucleotide-binding</keyword>
<dbReference type="EMBL" id="CP000587">
    <property type="protein sequence ID" value="ABO97009.1"/>
    <property type="molecule type" value="Genomic_DNA"/>
</dbReference>
<dbReference type="GO" id="GO:0004674">
    <property type="term" value="F:protein serine/threonine kinase activity"/>
    <property type="evidence" value="ECO:0007669"/>
    <property type="project" value="UniProtKB-KW"/>
</dbReference>
<evidence type="ECO:0000313" key="14">
    <source>
        <dbReference type="EMBL" id="ABO97009.1"/>
    </source>
</evidence>
<reference evidence="14 15" key="1">
    <citation type="journal article" date="2007" name="Proc. Natl. Acad. Sci. U.S.A.">
        <title>The tiny eukaryote Ostreococcus provides genomic insights into the paradox of plankton speciation.</title>
        <authorList>
            <person name="Palenik B."/>
            <person name="Grimwood J."/>
            <person name="Aerts A."/>
            <person name="Rouze P."/>
            <person name="Salamov A."/>
            <person name="Putnam N."/>
            <person name="Dupont C."/>
            <person name="Jorgensen R."/>
            <person name="Derelle E."/>
            <person name="Rombauts S."/>
            <person name="Zhou K."/>
            <person name="Otillar R."/>
            <person name="Merchant S.S."/>
            <person name="Podell S."/>
            <person name="Gaasterland T."/>
            <person name="Napoli C."/>
            <person name="Gendler K."/>
            <person name="Manuell A."/>
            <person name="Tai V."/>
            <person name="Vallon O."/>
            <person name="Piganeau G."/>
            <person name="Jancek S."/>
            <person name="Heijde M."/>
            <person name="Jabbari K."/>
            <person name="Bowler C."/>
            <person name="Lohr M."/>
            <person name="Robbens S."/>
            <person name="Werner G."/>
            <person name="Dubchak I."/>
            <person name="Pazour G.J."/>
            <person name="Ren Q."/>
            <person name="Paulsen I."/>
            <person name="Delwiche C."/>
            <person name="Schmutz J."/>
            <person name="Rokhsar D."/>
            <person name="Van de Peer Y."/>
            <person name="Moreau H."/>
            <person name="Grigoriev I.V."/>
        </authorList>
    </citation>
    <scope>NUCLEOTIDE SEQUENCE [LARGE SCALE GENOMIC DNA]</scope>
    <source>
        <strain evidence="14 15">CCE9901</strain>
    </source>
</reference>
<keyword evidence="4" id="KW-0808">Transferase</keyword>
<dbReference type="Gramene" id="ABO97009">
    <property type="protein sequence ID" value="ABO97009"/>
    <property type="gene ID" value="OSTLU_3119"/>
</dbReference>
<evidence type="ECO:0000256" key="7">
    <source>
        <dbReference type="ARBA" id="ARBA00022840"/>
    </source>
</evidence>
<dbReference type="RefSeq" id="XP_001418716.1">
    <property type="nucleotide sequence ID" value="XM_001418679.1"/>
</dbReference>
<evidence type="ECO:0000256" key="8">
    <source>
        <dbReference type="ARBA" id="ARBA00047899"/>
    </source>
</evidence>
<dbReference type="PROSITE" id="PS50011">
    <property type="entry name" value="PROTEIN_KINASE_DOM"/>
    <property type="match status" value="1"/>
</dbReference>
<protein>
    <recommendedName>
        <fullName evidence="1">non-specific serine/threonine protein kinase</fullName>
        <ecNumber evidence="1">2.7.11.1</ecNumber>
    </recommendedName>
</protein>
<dbReference type="SUPFAM" id="SSF56112">
    <property type="entry name" value="Protein kinase-like (PK-like)"/>
    <property type="match status" value="1"/>
</dbReference>
<dbReference type="EC" id="2.7.11.1" evidence="1"/>
<evidence type="ECO:0000256" key="10">
    <source>
        <dbReference type="PROSITE-ProRule" id="PRU10141"/>
    </source>
</evidence>
<dbReference type="FunFam" id="1.10.510.10:FF:000465">
    <property type="entry name" value="Non-specific serine/threonine protein kinase"/>
    <property type="match status" value="1"/>
</dbReference>
<keyword evidence="2 11" id="KW-0723">Serine/threonine-protein kinase</keyword>
<dbReference type="GO" id="GO:0005524">
    <property type="term" value="F:ATP binding"/>
    <property type="evidence" value="ECO:0007669"/>
    <property type="project" value="UniProtKB-UniRule"/>
</dbReference>
<dbReference type="PANTHER" id="PTHR24351">
    <property type="entry name" value="RIBOSOMAL PROTEIN S6 KINASE"/>
    <property type="match status" value="1"/>
</dbReference>
<dbReference type="AlphaFoldDB" id="A4S0B2"/>
<dbReference type="Gene3D" id="3.30.200.20">
    <property type="entry name" value="Phosphorylase Kinase, domain 1"/>
    <property type="match status" value="1"/>
</dbReference>